<dbReference type="SUPFAM" id="SSF51197">
    <property type="entry name" value="Clavaminate synthase-like"/>
    <property type="match status" value="1"/>
</dbReference>
<gene>
    <name evidence="9" type="ORF">W908_07190</name>
</gene>
<dbReference type="GO" id="GO:0045329">
    <property type="term" value="P:carnitine biosynthetic process"/>
    <property type="evidence" value="ECO:0007669"/>
    <property type="project" value="InterPro"/>
</dbReference>
<comment type="cofactor">
    <cofactor evidence="1">
        <name>Fe(2+)</name>
        <dbReference type="ChEBI" id="CHEBI:29033"/>
    </cofactor>
</comment>
<dbReference type="NCBIfam" id="TIGR02410">
    <property type="entry name" value="carnitine_TMLD"/>
    <property type="match status" value="1"/>
</dbReference>
<comment type="similarity">
    <text evidence="3">Belongs to the gamma-BBH/TMLD family.</text>
</comment>
<evidence type="ECO:0000256" key="6">
    <source>
        <dbReference type="ARBA" id="ARBA00023002"/>
    </source>
</evidence>
<comment type="cofactor">
    <cofactor evidence="2">
        <name>L-ascorbate</name>
        <dbReference type="ChEBI" id="CHEBI:38290"/>
    </cofactor>
</comment>
<dbReference type="InterPro" id="IPR042098">
    <property type="entry name" value="TauD-like_sf"/>
</dbReference>
<feature type="domain" description="TauD/TfdA-like" evidence="8">
    <location>
        <begin position="132"/>
        <end position="352"/>
    </location>
</feature>
<evidence type="ECO:0000256" key="7">
    <source>
        <dbReference type="ARBA" id="ARBA00023004"/>
    </source>
</evidence>
<dbReference type="InterPro" id="IPR050411">
    <property type="entry name" value="AlphaKG_dependent_hydroxylases"/>
</dbReference>
<dbReference type="InterPro" id="IPR012776">
    <property type="entry name" value="Trimethyllysine_dOase"/>
</dbReference>
<protein>
    <recommendedName>
        <fullName evidence="8">TauD/TfdA-like domain-containing protein</fullName>
    </recommendedName>
</protein>
<name>A0A0M4L6X6_9GAMM</name>
<dbReference type="CDD" id="cd00250">
    <property type="entry name" value="CAS_like"/>
    <property type="match status" value="1"/>
</dbReference>
<evidence type="ECO:0000256" key="1">
    <source>
        <dbReference type="ARBA" id="ARBA00001954"/>
    </source>
</evidence>
<dbReference type="Gene3D" id="3.30.2020.30">
    <property type="match status" value="1"/>
</dbReference>
<dbReference type="AlphaFoldDB" id="A0A0M4L6X6"/>
<organism evidence="9 10">
    <name type="scientific">Candidatus Pseudothioglobus singularis PS1</name>
    <dbReference type="NCBI Taxonomy" id="1125411"/>
    <lineage>
        <taxon>Bacteria</taxon>
        <taxon>Pseudomonadati</taxon>
        <taxon>Pseudomonadota</taxon>
        <taxon>Gammaproteobacteria</taxon>
        <taxon>Candidatus Pseudothioglobaceae</taxon>
        <taxon>Candidatus Pseudothioglobus</taxon>
    </lineage>
</organism>
<dbReference type="Proteomes" id="UP000068905">
    <property type="component" value="Chromosome"/>
</dbReference>
<dbReference type="KEGG" id="tsn:W908_07190"/>
<evidence type="ECO:0000313" key="10">
    <source>
        <dbReference type="Proteomes" id="UP000068905"/>
    </source>
</evidence>
<reference evidence="9 10" key="1">
    <citation type="journal article" date="2015" name="Genome Announc.">
        <title>Genome Sequence of 'Candidatus Thioglobus singularis' Strain PS1, a Mixotroph from the SUP05 Clade of Marine Gammaproteobacteria.</title>
        <authorList>
            <person name="Marshall K.T."/>
            <person name="Morris R.M."/>
        </authorList>
    </citation>
    <scope>NUCLEOTIDE SEQUENCE [LARGE SCALE GENOMIC DNA]</scope>
    <source>
        <strain evidence="9 10">PS1</strain>
    </source>
</reference>
<accession>A0A0M4L6X6</accession>
<keyword evidence="7" id="KW-0408">Iron</keyword>
<evidence type="ECO:0000313" key="9">
    <source>
        <dbReference type="EMBL" id="ALE02776.1"/>
    </source>
</evidence>
<dbReference type="Gene3D" id="3.60.130.10">
    <property type="entry name" value="Clavaminate synthase-like"/>
    <property type="match status" value="1"/>
</dbReference>
<dbReference type="PANTHER" id="PTHR10696:SF51">
    <property type="entry name" value="TRIMETHYLLYSINE DIOXYGENASE, MITOCHONDRIAL"/>
    <property type="match status" value="1"/>
</dbReference>
<evidence type="ECO:0000256" key="3">
    <source>
        <dbReference type="ARBA" id="ARBA00008654"/>
    </source>
</evidence>
<dbReference type="GO" id="GO:0050353">
    <property type="term" value="F:trimethyllysine dioxygenase activity"/>
    <property type="evidence" value="ECO:0007669"/>
    <property type="project" value="UniProtKB-EC"/>
</dbReference>
<sequence>MSIQSINPQNDGLIIVWNDGSSSCFPWLWIRDHSESKVDLHPDSKQRQVDVFSETPDNSIINATLDQNEKNVIVEWVDHSESCISFDLLDSMSVVKPPSAQALDNGIYWNSTSEIKFFPEMIYDEFMDDGGLKKWLGHIQRNGFVLVNEAPASASATKEIMERMAYVRNSIFGGFSVWDNKLENPDDTAFTSLAIEPHTDGTYVHDAPGLQTLHCLKKDSIGGENQLVDGLAIAEKMRIEYPEYFEILSSINIPGRYIKTDTYLEAKRPLFRVNDEGKVVQVSFNNHDRAPFRLENDLMNSFYEAYKVFHNLANDENRQFQFMLEPGKVLTFDNWRVLHARSSLTGYRQLCGGYHNREDFESKLRSI</sequence>
<dbReference type="PANTHER" id="PTHR10696">
    <property type="entry name" value="GAMMA-BUTYROBETAINE HYDROXYLASE-RELATED"/>
    <property type="match status" value="1"/>
</dbReference>
<dbReference type="STRING" id="1125411.W908_07190"/>
<dbReference type="InterPro" id="IPR003819">
    <property type="entry name" value="TauD/TfdA-like"/>
</dbReference>
<keyword evidence="5" id="KW-0223">Dioxygenase</keyword>
<evidence type="ECO:0000259" key="8">
    <source>
        <dbReference type="Pfam" id="PF02668"/>
    </source>
</evidence>
<keyword evidence="6" id="KW-0560">Oxidoreductase</keyword>
<dbReference type="RefSeq" id="WP_053820532.1">
    <property type="nucleotide sequence ID" value="NZ_CP006911.1"/>
</dbReference>
<dbReference type="FunFam" id="3.60.130.10:FF:000001">
    <property type="entry name" value="Trimethyllysine dioxygenase, mitochondrial"/>
    <property type="match status" value="1"/>
</dbReference>
<evidence type="ECO:0000256" key="5">
    <source>
        <dbReference type="ARBA" id="ARBA00022964"/>
    </source>
</evidence>
<dbReference type="GO" id="GO:0005506">
    <property type="term" value="F:iron ion binding"/>
    <property type="evidence" value="ECO:0007669"/>
    <property type="project" value="InterPro"/>
</dbReference>
<dbReference type="OrthoDB" id="979809at2"/>
<dbReference type="EMBL" id="CP006911">
    <property type="protein sequence ID" value="ALE02776.1"/>
    <property type="molecule type" value="Genomic_DNA"/>
</dbReference>
<evidence type="ECO:0000256" key="4">
    <source>
        <dbReference type="ARBA" id="ARBA00022723"/>
    </source>
</evidence>
<dbReference type="InterPro" id="IPR038492">
    <property type="entry name" value="GBBH-like_N_sf"/>
</dbReference>
<evidence type="ECO:0000256" key="2">
    <source>
        <dbReference type="ARBA" id="ARBA00001961"/>
    </source>
</evidence>
<keyword evidence="10" id="KW-1185">Reference proteome</keyword>
<keyword evidence="4" id="KW-0479">Metal-binding</keyword>
<dbReference type="Pfam" id="PF02668">
    <property type="entry name" value="TauD"/>
    <property type="match status" value="1"/>
</dbReference>
<proteinExistence type="inferred from homology"/>